<organism evidence="8 9">
    <name type="scientific">Drosophila hydei</name>
    <name type="common">Fruit fly</name>
    <dbReference type="NCBI Taxonomy" id="7224"/>
    <lineage>
        <taxon>Eukaryota</taxon>
        <taxon>Metazoa</taxon>
        <taxon>Ecdysozoa</taxon>
        <taxon>Arthropoda</taxon>
        <taxon>Hexapoda</taxon>
        <taxon>Insecta</taxon>
        <taxon>Pterygota</taxon>
        <taxon>Neoptera</taxon>
        <taxon>Endopterygota</taxon>
        <taxon>Diptera</taxon>
        <taxon>Brachycera</taxon>
        <taxon>Muscomorpha</taxon>
        <taxon>Ephydroidea</taxon>
        <taxon>Drosophilidae</taxon>
        <taxon>Drosophila</taxon>
    </lineage>
</organism>
<dbReference type="GO" id="GO:0012505">
    <property type="term" value="C:endomembrane system"/>
    <property type="evidence" value="ECO:0007669"/>
    <property type="project" value="UniProtKB-SubCell"/>
</dbReference>
<dbReference type="GO" id="GO:0005764">
    <property type="term" value="C:lysosome"/>
    <property type="evidence" value="ECO:0007669"/>
    <property type="project" value="UniProtKB-SubCell"/>
</dbReference>
<protein>
    <submittedName>
        <fullName evidence="9">Vam6/Vps39-like protein</fullName>
    </submittedName>
</protein>
<evidence type="ECO:0000256" key="4">
    <source>
        <dbReference type="ARBA" id="ARBA00023228"/>
    </source>
</evidence>
<dbReference type="InterPro" id="IPR019453">
    <property type="entry name" value="VPS39/TGFA1_Znf"/>
</dbReference>
<name>A0A6J1LK18_DROHY</name>
<evidence type="ECO:0000256" key="5">
    <source>
        <dbReference type="ARBA" id="ARBA00038201"/>
    </source>
</evidence>
<dbReference type="SUPFAM" id="SSF50978">
    <property type="entry name" value="WD40 repeat-like"/>
    <property type="match status" value="1"/>
</dbReference>
<dbReference type="AlphaFoldDB" id="A0A6J1LK18"/>
<dbReference type="GO" id="GO:0034058">
    <property type="term" value="P:endosomal vesicle fusion"/>
    <property type="evidence" value="ECO:0007669"/>
    <property type="project" value="TreeGrafter"/>
</dbReference>
<dbReference type="Proteomes" id="UP000504633">
    <property type="component" value="Unplaced"/>
</dbReference>
<evidence type="ECO:0000256" key="3">
    <source>
        <dbReference type="ARBA" id="ARBA00023136"/>
    </source>
</evidence>
<dbReference type="PANTHER" id="PTHR12894">
    <property type="entry name" value="CNH DOMAIN CONTAINING"/>
    <property type="match status" value="1"/>
</dbReference>
<accession>A0A6J1LK18</accession>
<dbReference type="Pfam" id="PF10367">
    <property type="entry name" value="zf-Vps39_C"/>
    <property type="match status" value="1"/>
</dbReference>
<evidence type="ECO:0000256" key="6">
    <source>
        <dbReference type="PROSITE-ProRule" id="PRU01006"/>
    </source>
</evidence>
<sequence length="866" mass="98966">MHTAYNVQSILKQGVQIEAIAAYGNHVILGTRSGQLIMYSVENQTDVDMRMFNKNFSKKPITQMEVVAAENLLFVLTDNMIHVCDISRIENNFEFMHSSAETKGCTLFTMDVDTRKSTTGEVATFIRIGCAIRRRLVLFFWKKDKLASLELVLELIDVPKALCWVNQLVCVGYKDEYVLYDISCNSPKMHKLILTSSTISQEPNICLIRNSMLGISKDNYLMLIDLGQYKSKDNSVDAGMNNKTTLTPWSSPLLGLIWDEPFAIGRVKNAIEVRSLVGKDTLVQSIPELKNTRFLVRSDKGTIFAAASSELWCIRLADVRMQRQELLQQKKFQLAIELTEISEEDGVDKAQTVRQIRMLYAKELFTNKEFSAAMKEFEKAAIDPYDVIRLFPSLVPEPKNTIDAAVPPSSVPKLEDHDRENAYMALIEFLAQARQREVVKLLDTKNSSKSLLEIIDTTLLKCYLQTNDALVAPLLRLNQCHLEESEKMLKKYNKLSELIILYDGKGKHKKALTLLKEQANIKGSVLQGLKRTITYLQGLGSDNLSLIFEFADWVLTENPVEGLTIFTDELIAVEALPRAKVLDFLLSKHKALVIPYLEHIIEEWNDTNTLRHNALLKQYSEQVQRLLAQQAEGKETPDLQPLRSKMYKMLEESQHYSPDRVLDDFPTTVLLEERSLILGRLKKHEKVLAIYIQVFGDVEKAKAYAEANYDEDKEVFNLLLQIILKPVQQPPYEGVTLHPDFLRPNKEVALHLLNTYTTKIDPTKILEYLPDDIFMHELKHYFETVARTLMNESHQRQVMRGLLKAEAARLQAAVAKEKKKSFEINESTVCPECRKRFANQTAFVRYPDGQVVHLSCYDRVVSATQQ</sequence>
<dbReference type="InterPro" id="IPR001180">
    <property type="entry name" value="CNH_dom"/>
</dbReference>
<dbReference type="PANTHER" id="PTHR12894:SF49">
    <property type="entry name" value="VAM6_VPS39-LIKE PROTEIN"/>
    <property type="match status" value="1"/>
</dbReference>
<dbReference type="GO" id="GO:0016020">
    <property type="term" value="C:membrane"/>
    <property type="evidence" value="ECO:0007669"/>
    <property type="project" value="TreeGrafter"/>
</dbReference>
<comment type="similarity">
    <text evidence="5">Belongs to the VAM6/VPS39 family.</text>
</comment>
<dbReference type="GO" id="GO:0006914">
    <property type="term" value="P:autophagy"/>
    <property type="evidence" value="ECO:0007669"/>
    <property type="project" value="TreeGrafter"/>
</dbReference>
<feature type="domain" description="CNH" evidence="7">
    <location>
        <begin position="14"/>
        <end position="301"/>
    </location>
</feature>
<dbReference type="GO" id="GO:0006886">
    <property type="term" value="P:intracellular protein transport"/>
    <property type="evidence" value="ECO:0007669"/>
    <property type="project" value="UniProtKB-UniRule"/>
</dbReference>
<dbReference type="InterPro" id="IPR019452">
    <property type="entry name" value="VPS39/TGF_beta_rcpt-assoc_1"/>
</dbReference>
<dbReference type="OMA" id="EEYCNQV"/>
<evidence type="ECO:0000256" key="1">
    <source>
        <dbReference type="ARBA" id="ARBA00004184"/>
    </source>
</evidence>
<dbReference type="Pfam" id="PF00780">
    <property type="entry name" value="CNH"/>
    <property type="match status" value="1"/>
</dbReference>
<evidence type="ECO:0000259" key="7">
    <source>
        <dbReference type="PROSITE" id="PS50219"/>
    </source>
</evidence>
<dbReference type="RefSeq" id="XP_023166151.2">
    <property type="nucleotide sequence ID" value="XM_023310383.2"/>
</dbReference>
<dbReference type="Pfam" id="PF10366">
    <property type="entry name" value="Vps39_1"/>
    <property type="match status" value="1"/>
</dbReference>
<evidence type="ECO:0000313" key="8">
    <source>
        <dbReference type="Proteomes" id="UP000504633"/>
    </source>
</evidence>
<feature type="repeat" description="CHCR" evidence="6">
    <location>
        <begin position="569"/>
        <end position="735"/>
    </location>
</feature>
<gene>
    <name evidence="9" type="primary">LOC111596248</name>
</gene>
<dbReference type="OrthoDB" id="5325112at2759"/>
<dbReference type="KEGG" id="dhe:111596248"/>
<reference evidence="9" key="1">
    <citation type="submission" date="2025-08" db="UniProtKB">
        <authorList>
            <consortium name="RefSeq"/>
        </authorList>
    </citation>
    <scope>IDENTIFICATION</scope>
    <source>
        <strain evidence="9">15085-1641.00</strain>
        <tissue evidence="9">Whole body</tissue>
    </source>
</reference>
<keyword evidence="8" id="KW-1185">Reference proteome</keyword>
<keyword evidence="3" id="KW-0472">Membrane</keyword>
<proteinExistence type="inferred from homology"/>
<dbReference type="CTD" id="23339"/>
<dbReference type="GeneID" id="111596248"/>
<evidence type="ECO:0000256" key="2">
    <source>
        <dbReference type="ARBA" id="ARBA00004371"/>
    </source>
</evidence>
<dbReference type="InterPro" id="IPR036322">
    <property type="entry name" value="WD40_repeat_dom_sf"/>
</dbReference>
<dbReference type="InterPro" id="IPR000547">
    <property type="entry name" value="Clathrin_H-chain/VPS_repeat"/>
</dbReference>
<dbReference type="PROSITE" id="PS50236">
    <property type="entry name" value="CHCR"/>
    <property type="match status" value="1"/>
</dbReference>
<evidence type="ECO:0000313" key="9">
    <source>
        <dbReference type="RefSeq" id="XP_023166151.2"/>
    </source>
</evidence>
<dbReference type="PROSITE" id="PS50219">
    <property type="entry name" value="CNH"/>
    <property type="match status" value="1"/>
</dbReference>
<keyword evidence="4" id="KW-0458">Lysosome</keyword>
<comment type="subcellular location">
    <subcellularLocation>
        <location evidence="1">Endomembrane system</location>
        <topology evidence="1">Peripheral membrane protein</topology>
    </subcellularLocation>
    <subcellularLocation>
        <location evidence="2">Lysosome</location>
    </subcellularLocation>
</comment>
<dbReference type="InterPro" id="IPR032914">
    <property type="entry name" value="Vam6/VPS39/TRAP1"/>
</dbReference>